<dbReference type="GO" id="GO:0000244">
    <property type="term" value="P:spliceosomal tri-snRNP complex assembly"/>
    <property type="evidence" value="ECO:0007669"/>
    <property type="project" value="TreeGrafter"/>
</dbReference>
<organism evidence="5 6">
    <name type="scientific">Lepidopterella palustris CBS 459.81</name>
    <dbReference type="NCBI Taxonomy" id="1314670"/>
    <lineage>
        <taxon>Eukaryota</taxon>
        <taxon>Fungi</taxon>
        <taxon>Dikarya</taxon>
        <taxon>Ascomycota</taxon>
        <taxon>Pezizomycotina</taxon>
        <taxon>Dothideomycetes</taxon>
        <taxon>Pleosporomycetidae</taxon>
        <taxon>Mytilinidiales</taxon>
        <taxon>Argynnaceae</taxon>
        <taxon>Lepidopterella</taxon>
    </lineage>
</organism>
<comment type="similarity">
    <text evidence="1">Belongs to the AAR2 family.</text>
</comment>
<evidence type="ECO:0000256" key="1">
    <source>
        <dbReference type="ARBA" id="ARBA00006281"/>
    </source>
</evidence>
<feature type="domain" description="AAR2 N-terminal" evidence="4">
    <location>
        <begin position="7"/>
        <end position="150"/>
    </location>
</feature>
<evidence type="ECO:0000259" key="4">
    <source>
        <dbReference type="Pfam" id="PF20981"/>
    </source>
</evidence>
<dbReference type="Gene3D" id="2.60.34.20">
    <property type="match status" value="1"/>
</dbReference>
<dbReference type="PANTHER" id="PTHR12689">
    <property type="entry name" value="A1 CISTRON SPLICING FACTOR AAR2-RELATED"/>
    <property type="match status" value="1"/>
</dbReference>
<name>A0A8E2EM41_9PEZI</name>
<evidence type="ECO:0000256" key="2">
    <source>
        <dbReference type="SAM" id="MobiDB-lite"/>
    </source>
</evidence>
<gene>
    <name evidence="5" type="ORF">K432DRAFT_376828</name>
</gene>
<dbReference type="Pfam" id="PF20981">
    <property type="entry name" value="AAR2_1st"/>
    <property type="match status" value="1"/>
</dbReference>
<evidence type="ECO:0000313" key="6">
    <source>
        <dbReference type="Proteomes" id="UP000250266"/>
    </source>
</evidence>
<feature type="domain" description="AAR2 C-terminal" evidence="3">
    <location>
        <begin position="189"/>
        <end position="356"/>
    </location>
</feature>
<dbReference type="EMBL" id="KV744806">
    <property type="protein sequence ID" value="OCK86321.1"/>
    <property type="molecule type" value="Genomic_DNA"/>
</dbReference>
<dbReference type="InterPro" id="IPR038514">
    <property type="entry name" value="AAR2_C_sf"/>
</dbReference>
<dbReference type="InterPro" id="IPR033648">
    <property type="entry name" value="AAR2_C"/>
</dbReference>
<dbReference type="InterPro" id="IPR033647">
    <property type="entry name" value="Aar2_N"/>
</dbReference>
<feature type="region of interest" description="Disordered" evidence="2">
    <location>
        <begin position="406"/>
        <end position="431"/>
    </location>
</feature>
<dbReference type="PANTHER" id="PTHR12689:SF4">
    <property type="entry name" value="PROTEIN AAR2 HOMOLOG"/>
    <property type="match status" value="1"/>
</dbReference>
<feature type="region of interest" description="Disordered" evidence="2">
    <location>
        <begin position="114"/>
        <end position="133"/>
    </location>
</feature>
<proteinExistence type="inferred from homology"/>
<accession>A0A8E2EM41</accession>
<feature type="compositionally biased region" description="Acidic residues" evidence="2">
    <location>
        <begin position="414"/>
        <end position="431"/>
    </location>
</feature>
<protein>
    <recommendedName>
        <fullName evidence="7">AAR2 domain-containing protein</fullName>
    </recommendedName>
</protein>
<dbReference type="InterPro" id="IPR038516">
    <property type="entry name" value="AAR2_N_sf"/>
</dbReference>
<dbReference type="OrthoDB" id="201752at2759"/>
<reference evidence="5 6" key="1">
    <citation type="journal article" date="2016" name="Nat. Commun.">
        <title>Ectomycorrhizal ecology is imprinted in the genome of the dominant symbiotic fungus Cenococcum geophilum.</title>
        <authorList>
            <consortium name="DOE Joint Genome Institute"/>
            <person name="Peter M."/>
            <person name="Kohler A."/>
            <person name="Ohm R.A."/>
            <person name="Kuo A."/>
            <person name="Krutzmann J."/>
            <person name="Morin E."/>
            <person name="Arend M."/>
            <person name="Barry K.W."/>
            <person name="Binder M."/>
            <person name="Choi C."/>
            <person name="Clum A."/>
            <person name="Copeland A."/>
            <person name="Grisel N."/>
            <person name="Haridas S."/>
            <person name="Kipfer T."/>
            <person name="LaButti K."/>
            <person name="Lindquist E."/>
            <person name="Lipzen A."/>
            <person name="Maire R."/>
            <person name="Meier B."/>
            <person name="Mihaltcheva S."/>
            <person name="Molinier V."/>
            <person name="Murat C."/>
            <person name="Poggeler S."/>
            <person name="Quandt C.A."/>
            <person name="Sperisen C."/>
            <person name="Tritt A."/>
            <person name="Tisserant E."/>
            <person name="Crous P.W."/>
            <person name="Henrissat B."/>
            <person name="Nehls U."/>
            <person name="Egli S."/>
            <person name="Spatafora J.W."/>
            <person name="Grigoriev I.V."/>
            <person name="Martin F.M."/>
        </authorList>
    </citation>
    <scope>NUCLEOTIDE SEQUENCE [LARGE SCALE GENOMIC DNA]</scope>
    <source>
        <strain evidence="5 6">CBS 459.81</strain>
    </source>
</reference>
<keyword evidence="6" id="KW-1185">Reference proteome</keyword>
<dbReference type="Gene3D" id="1.25.40.550">
    <property type="entry name" value="Aar2, C-terminal domain-like"/>
    <property type="match status" value="1"/>
</dbReference>
<sequence length="431" mass="48161">MDRASQTACVLMLDLPASALGGIDLLSFTTSQRFRGIKNLPPGWHFVFVSSSSSLSVRHGAWFHVSDDKSGPPSIFVKKWDPATEDFVAEGSETEVMRWRANLGSIWREGLTPYRQSSGANESGDAEEESNDWERLTSRITPALLDRITGPTPNHWGLTSASSAAQDVDDIPGLSKDESIFQPEKELHFLPVDLKRTWREGATGRERTQAAQDRSWALGELIEQHCVGNNVQERETEVLGELQFTFLMILTLNNNSCLEQWKRLLSLLLTCRDAVKERATLFVEVLQTLRVQLAHCGDAEGGLFDMSDEGGRLLKTLLRGFRKRLEEINGQAKVDVMDVLEDLEGSLKEGFGWELDDSFVKRGMLELEDGEQVEMEINGIDEEDESGEYAPVVVELTTAQMRLLEGNQLGSEITPEESDDGDEVEDVDMSY</sequence>
<dbReference type="CDD" id="cd13777">
    <property type="entry name" value="Aar2_N"/>
    <property type="match status" value="1"/>
</dbReference>
<dbReference type="Pfam" id="PF05282">
    <property type="entry name" value="AAR2"/>
    <property type="match status" value="1"/>
</dbReference>
<dbReference type="Proteomes" id="UP000250266">
    <property type="component" value="Unassembled WGS sequence"/>
</dbReference>
<dbReference type="InterPro" id="IPR007946">
    <property type="entry name" value="AAR2"/>
</dbReference>
<dbReference type="AlphaFoldDB" id="A0A8E2EM41"/>
<evidence type="ECO:0000313" key="5">
    <source>
        <dbReference type="EMBL" id="OCK86321.1"/>
    </source>
</evidence>
<evidence type="ECO:0000259" key="3">
    <source>
        <dbReference type="Pfam" id="PF05282"/>
    </source>
</evidence>
<evidence type="ECO:0008006" key="7">
    <source>
        <dbReference type="Google" id="ProtNLM"/>
    </source>
</evidence>
<dbReference type="CDD" id="cd13778">
    <property type="entry name" value="Aar2_C"/>
    <property type="match status" value="1"/>
</dbReference>